<organism evidence="2 3">
    <name type="scientific">Apiosordaria backusii</name>
    <dbReference type="NCBI Taxonomy" id="314023"/>
    <lineage>
        <taxon>Eukaryota</taxon>
        <taxon>Fungi</taxon>
        <taxon>Dikarya</taxon>
        <taxon>Ascomycota</taxon>
        <taxon>Pezizomycotina</taxon>
        <taxon>Sordariomycetes</taxon>
        <taxon>Sordariomycetidae</taxon>
        <taxon>Sordariales</taxon>
        <taxon>Lasiosphaeriaceae</taxon>
        <taxon>Apiosordaria</taxon>
    </lineage>
</organism>
<keyword evidence="1" id="KW-0812">Transmembrane</keyword>
<evidence type="ECO:0000256" key="1">
    <source>
        <dbReference type="SAM" id="Phobius"/>
    </source>
</evidence>
<feature type="transmembrane region" description="Helical" evidence="1">
    <location>
        <begin position="79"/>
        <end position="99"/>
    </location>
</feature>
<dbReference type="AlphaFoldDB" id="A0AA40BL20"/>
<reference evidence="2" key="1">
    <citation type="submission" date="2023-06" db="EMBL/GenBank/DDBJ databases">
        <title>Genome-scale phylogeny and comparative genomics of the fungal order Sordariales.</title>
        <authorList>
            <consortium name="Lawrence Berkeley National Laboratory"/>
            <person name="Hensen N."/>
            <person name="Bonometti L."/>
            <person name="Westerberg I."/>
            <person name="Brannstrom I.O."/>
            <person name="Guillou S."/>
            <person name="Cros-Aarteil S."/>
            <person name="Calhoun S."/>
            <person name="Haridas S."/>
            <person name="Kuo A."/>
            <person name="Mondo S."/>
            <person name="Pangilinan J."/>
            <person name="Riley R."/>
            <person name="Labutti K."/>
            <person name="Andreopoulos B."/>
            <person name="Lipzen A."/>
            <person name="Chen C."/>
            <person name="Yanf M."/>
            <person name="Daum C."/>
            <person name="Ng V."/>
            <person name="Clum A."/>
            <person name="Steindorff A."/>
            <person name="Ohm R."/>
            <person name="Martin F."/>
            <person name="Silar P."/>
            <person name="Natvig D."/>
            <person name="Lalanne C."/>
            <person name="Gautier V."/>
            <person name="Ament-Velasquez S.L."/>
            <person name="Kruys A."/>
            <person name="Hutchinson M.I."/>
            <person name="Powell A.J."/>
            <person name="Barry K."/>
            <person name="Miller A.N."/>
            <person name="Grigoriev I.V."/>
            <person name="Debuchy R."/>
            <person name="Gladieux P."/>
            <person name="Thoren M.H."/>
            <person name="Johannesson H."/>
        </authorList>
    </citation>
    <scope>NUCLEOTIDE SEQUENCE</scope>
    <source>
        <strain evidence="2">CBS 540.89</strain>
    </source>
</reference>
<evidence type="ECO:0000313" key="3">
    <source>
        <dbReference type="Proteomes" id="UP001172159"/>
    </source>
</evidence>
<sequence length="162" mass="18293">MHLHRCCSWLLTAPDWLWAKKAHDAREGGAVWQPKHAPAGTLMQALKHSRLFPLCLSCLVWSVGVFPVLVMLWPTWDPVAFGSVSCSGLDPVLFLSCFFKREARRRPEESQCQIYRSRPRLPRLGNVKVSRRLLSVLRQAMVGCLDHLAVTEALGQFTALNS</sequence>
<keyword evidence="1" id="KW-0472">Membrane</keyword>
<comment type="caution">
    <text evidence="2">The sequence shown here is derived from an EMBL/GenBank/DDBJ whole genome shotgun (WGS) entry which is preliminary data.</text>
</comment>
<feature type="transmembrane region" description="Helical" evidence="1">
    <location>
        <begin position="51"/>
        <end position="73"/>
    </location>
</feature>
<evidence type="ECO:0000313" key="2">
    <source>
        <dbReference type="EMBL" id="KAK0736118.1"/>
    </source>
</evidence>
<keyword evidence="1" id="KW-1133">Transmembrane helix</keyword>
<dbReference type="EMBL" id="JAUKTV010000006">
    <property type="protein sequence ID" value="KAK0736118.1"/>
    <property type="molecule type" value="Genomic_DNA"/>
</dbReference>
<dbReference type="Proteomes" id="UP001172159">
    <property type="component" value="Unassembled WGS sequence"/>
</dbReference>
<keyword evidence="3" id="KW-1185">Reference proteome</keyword>
<gene>
    <name evidence="2" type="ORF">B0T21DRAFT_175416</name>
</gene>
<accession>A0AA40BL20</accession>
<protein>
    <submittedName>
        <fullName evidence="2">Uncharacterized protein</fullName>
    </submittedName>
</protein>
<proteinExistence type="predicted"/>
<name>A0AA40BL20_9PEZI</name>